<proteinExistence type="predicted"/>
<reference evidence="3 4" key="1">
    <citation type="journal article" date="2005" name="BMC Genomics">
        <title>Bacterial genome adaptation to niches: divergence of the potential virulence genes in three Burkholderia species of different survival strategies.</title>
        <authorList>
            <person name="Kim H.S."/>
            <person name="Schell M.A."/>
            <person name="Yu Y."/>
            <person name="Ulrich R.L."/>
            <person name="Sarria S.H."/>
            <person name="Nierman W.C."/>
            <person name="DeShazer D."/>
        </authorList>
    </citation>
    <scope>NUCLEOTIDE SEQUENCE [LARGE SCALE GENOMIC DNA]</scope>
    <source>
        <strain evidence="4">ATCC 700388 / DSM 13276 / CCUG 48851 / CIP 106301 / E264</strain>
    </source>
</reference>
<feature type="compositionally biased region" description="Basic residues" evidence="1">
    <location>
        <begin position="32"/>
        <end position="44"/>
    </location>
</feature>
<dbReference type="Pfam" id="PF06223">
    <property type="entry name" value="Phage_tail_T"/>
    <property type="match status" value="1"/>
</dbReference>
<dbReference type="KEGG" id="bte:BTH_II1055"/>
<sequence>MAAAILGRRCNRGRGCVRPRAQPHRREGARIRQARRRPGRRRKKAFCRTPGLRFLMSLALRLGKTLAELCEQMSSAELSLWIGYDAESPVADDRADLHAAMIAAAAFQSQGAKVKVSDMMPRWSGEPATAEGEEGGGDPFQAALMRMAK</sequence>
<name>Q2T6E7_BURTA</name>
<feature type="region of interest" description="Disordered" evidence="1">
    <location>
        <begin position="16"/>
        <end position="44"/>
    </location>
</feature>
<dbReference type="HOGENOM" id="CLU_1746234_0_0_4"/>
<protein>
    <submittedName>
        <fullName evidence="3">Gp13</fullName>
    </submittedName>
</protein>
<accession>Q2T6E7</accession>
<keyword evidence="4" id="KW-1185">Reference proteome</keyword>
<evidence type="ECO:0000259" key="2">
    <source>
        <dbReference type="Pfam" id="PF06223"/>
    </source>
</evidence>
<evidence type="ECO:0000313" key="4">
    <source>
        <dbReference type="Proteomes" id="UP000001930"/>
    </source>
</evidence>
<feature type="domain" description="Minor tail T" evidence="2">
    <location>
        <begin position="74"/>
        <end position="146"/>
    </location>
</feature>
<evidence type="ECO:0000256" key="1">
    <source>
        <dbReference type="SAM" id="MobiDB-lite"/>
    </source>
</evidence>
<evidence type="ECO:0000313" key="3">
    <source>
        <dbReference type="EMBL" id="ABC34262.1"/>
    </source>
</evidence>
<dbReference type="AlphaFoldDB" id="Q2T6E7"/>
<organism evidence="3 4">
    <name type="scientific">Burkholderia thailandensis (strain ATCC 700388 / DSM 13276 / CCUG 48851 / CIP 106301 / E264)</name>
    <dbReference type="NCBI Taxonomy" id="271848"/>
    <lineage>
        <taxon>Bacteria</taxon>
        <taxon>Pseudomonadati</taxon>
        <taxon>Pseudomonadota</taxon>
        <taxon>Betaproteobacteria</taxon>
        <taxon>Burkholderiales</taxon>
        <taxon>Burkholderiaceae</taxon>
        <taxon>Burkholderia</taxon>
        <taxon>pseudomallei group</taxon>
    </lineage>
</organism>
<gene>
    <name evidence="3" type="ordered locus">BTH_II1055</name>
</gene>
<dbReference type="InterPro" id="IPR009350">
    <property type="entry name" value="Phage_tail_T"/>
</dbReference>
<dbReference type="EMBL" id="CP000085">
    <property type="protein sequence ID" value="ABC34262.1"/>
    <property type="molecule type" value="Genomic_DNA"/>
</dbReference>
<dbReference type="Proteomes" id="UP000001930">
    <property type="component" value="Chromosome II"/>
</dbReference>